<dbReference type="InterPro" id="IPR051585">
    <property type="entry name" value="STE20_Ser/Thr_Kinases"/>
</dbReference>
<keyword evidence="4" id="KW-0418">Kinase</keyword>
<evidence type="ECO:0000256" key="2">
    <source>
        <dbReference type="ARBA" id="ARBA00022553"/>
    </source>
</evidence>
<feature type="non-terminal residue" evidence="7">
    <location>
        <position position="1"/>
    </location>
</feature>
<evidence type="ECO:0000256" key="6">
    <source>
        <dbReference type="SAM" id="MobiDB-lite"/>
    </source>
</evidence>
<keyword evidence="5" id="KW-0175">Coiled coil</keyword>
<feature type="compositionally biased region" description="Basic and acidic residues" evidence="6">
    <location>
        <begin position="106"/>
        <end position="124"/>
    </location>
</feature>
<accession>A0A1B6JDX4</accession>
<feature type="compositionally biased region" description="Polar residues" evidence="6">
    <location>
        <begin position="72"/>
        <end position="88"/>
    </location>
</feature>
<gene>
    <name evidence="7" type="ORF">g.42518</name>
</gene>
<protein>
    <submittedName>
        <fullName evidence="7">Uncharacterized protein</fullName>
    </submittedName>
</protein>
<feature type="region of interest" description="Disordered" evidence="6">
    <location>
        <begin position="561"/>
        <end position="629"/>
    </location>
</feature>
<feature type="compositionally biased region" description="Polar residues" evidence="6">
    <location>
        <begin position="1"/>
        <end position="17"/>
    </location>
</feature>
<dbReference type="Pfam" id="PF12474">
    <property type="entry name" value="PKK"/>
    <property type="match status" value="2"/>
</dbReference>
<dbReference type="PANTHER" id="PTHR46538:SF3">
    <property type="entry name" value="PROTEIN KINASE DOMAIN-CONTAINING PROTEIN"/>
    <property type="match status" value="1"/>
</dbReference>
<feature type="compositionally biased region" description="Polar residues" evidence="6">
    <location>
        <begin position="613"/>
        <end position="629"/>
    </location>
</feature>
<dbReference type="InterPro" id="IPR022165">
    <property type="entry name" value="PKK"/>
</dbReference>
<dbReference type="PANTHER" id="PTHR46538">
    <property type="entry name" value="PROTEIN KINASE DOMAIN-CONTAINING PROTEIN"/>
    <property type="match status" value="1"/>
</dbReference>
<feature type="compositionally biased region" description="Basic and acidic residues" evidence="6">
    <location>
        <begin position="59"/>
        <end position="69"/>
    </location>
</feature>
<evidence type="ECO:0000256" key="3">
    <source>
        <dbReference type="ARBA" id="ARBA00022679"/>
    </source>
</evidence>
<feature type="region of interest" description="Disordered" evidence="6">
    <location>
        <begin position="1"/>
        <end position="137"/>
    </location>
</feature>
<reference evidence="7" key="1">
    <citation type="submission" date="2015-11" db="EMBL/GenBank/DDBJ databases">
        <title>De novo transcriptome assembly of four potential Pierce s Disease insect vectors from Arizona vineyards.</title>
        <authorList>
            <person name="Tassone E.E."/>
        </authorList>
    </citation>
    <scope>NUCLEOTIDE SEQUENCE</scope>
</reference>
<dbReference type="EMBL" id="GECU01010367">
    <property type="protein sequence ID" value="JAS97339.1"/>
    <property type="molecule type" value="Transcribed_RNA"/>
</dbReference>
<evidence type="ECO:0000256" key="4">
    <source>
        <dbReference type="ARBA" id="ARBA00022777"/>
    </source>
</evidence>
<evidence type="ECO:0000313" key="7">
    <source>
        <dbReference type="EMBL" id="JAS97339.1"/>
    </source>
</evidence>
<name>A0A1B6JDX4_9HEMI</name>
<evidence type="ECO:0000256" key="5">
    <source>
        <dbReference type="SAM" id="Coils"/>
    </source>
</evidence>
<feature type="coiled-coil region" evidence="5">
    <location>
        <begin position="232"/>
        <end position="375"/>
    </location>
</feature>
<feature type="coiled-coil region" evidence="5">
    <location>
        <begin position="491"/>
        <end position="528"/>
    </location>
</feature>
<proteinExistence type="predicted"/>
<organism evidence="7">
    <name type="scientific">Homalodisca liturata</name>
    <dbReference type="NCBI Taxonomy" id="320908"/>
    <lineage>
        <taxon>Eukaryota</taxon>
        <taxon>Metazoa</taxon>
        <taxon>Ecdysozoa</taxon>
        <taxon>Arthropoda</taxon>
        <taxon>Hexapoda</taxon>
        <taxon>Insecta</taxon>
        <taxon>Pterygota</taxon>
        <taxon>Neoptera</taxon>
        <taxon>Paraneoptera</taxon>
        <taxon>Hemiptera</taxon>
        <taxon>Auchenorrhyncha</taxon>
        <taxon>Membracoidea</taxon>
        <taxon>Cicadellidae</taxon>
        <taxon>Cicadellinae</taxon>
        <taxon>Proconiini</taxon>
        <taxon>Homalodisca</taxon>
    </lineage>
</organism>
<feature type="coiled-coil region" evidence="5">
    <location>
        <begin position="400"/>
        <end position="430"/>
    </location>
</feature>
<dbReference type="AlphaFoldDB" id="A0A1B6JDX4"/>
<sequence length="629" mass="74546">GSGGSTSIVVEGTTTEITDVDRVSPHPPHSPKVNGQPAIPASDSDEVYIIVNKTTNLQKKGETEMERPGGETSETGSLHTPPSLASTRTLDRSDAESVATTVSQDSNKENTRPDQDLVLRRNTEYNRQQEGVRHSRTKEELELHNLKKKTRKRTRKFEIDGVVVTTTTSKVIYADEESGRGYDDQIFRKQELREFKMLQKQEQKQFQDLSMKAHLAKDQQDKRFDQEKVTLLKTYEADLELLSRQQRQQVEKAETQQEADLRVASKRIRAEQERELKEFRESLKTEMRLLRQEIDLMPKDKRKSVFRGRKEKLEVEHEEREKMFLEKLNENHETSLRRLSDSHREKIALMERQFLQQKQQLMRSKESALWELEERQIHEKQQLAKRQLKDGFFLQRHQMLIRHEKELEQMKRMNQRKEEDLLKRQTLEKRALPKRIRSEMKAREMMFRESMRISMSTNPDPEQERNRLKKFQENEKKRYRAETLRFELKHQHQLEELRAAADTTIKELEQLQNEKRKMLMEHETLKLKEQEEMYSRELKEWKGQLKPRKQFLEAQLAHELTTVGQRKPLSKSISLPPTPRSTVRRNRPPPNPSQSLRSHPDVRRFSIPRPKVDTQSLRNFPSQEGSTPF</sequence>
<keyword evidence="1" id="KW-0723">Serine/threonine-protein kinase</keyword>
<dbReference type="GO" id="GO:0004674">
    <property type="term" value="F:protein serine/threonine kinase activity"/>
    <property type="evidence" value="ECO:0007669"/>
    <property type="project" value="UniProtKB-KW"/>
</dbReference>
<evidence type="ECO:0000256" key="1">
    <source>
        <dbReference type="ARBA" id="ARBA00022527"/>
    </source>
</evidence>
<keyword evidence="2" id="KW-0597">Phosphoprotein</keyword>
<keyword evidence="3" id="KW-0808">Transferase</keyword>